<feature type="compositionally biased region" description="Basic and acidic residues" evidence="1">
    <location>
        <begin position="285"/>
        <end position="296"/>
    </location>
</feature>
<evidence type="ECO:0000313" key="3">
    <source>
        <dbReference type="Proteomes" id="UP001305779"/>
    </source>
</evidence>
<comment type="caution">
    <text evidence="2">The sequence shown here is derived from an EMBL/GenBank/DDBJ whole genome shotgun (WGS) entry which is preliminary data.</text>
</comment>
<proteinExistence type="predicted"/>
<dbReference type="InterPro" id="IPR044852">
    <property type="entry name" value="WBP2-like"/>
</dbReference>
<dbReference type="Proteomes" id="UP001305779">
    <property type="component" value="Unassembled WGS sequence"/>
</dbReference>
<dbReference type="CDD" id="cd13214">
    <property type="entry name" value="PH-GRAM_WBP2"/>
    <property type="match status" value="1"/>
</dbReference>
<feature type="compositionally biased region" description="Low complexity" evidence="1">
    <location>
        <begin position="219"/>
        <end position="239"/>
    </location>
</feature>
<keyword evidence="3" id="KW-1185">Reference proteome</keyword>
<dbReference type="PANTHER" id="PTHR31606">
    <property type="entry name" value="WW DOMAIN BINDING PROTEIN 2, ISOFORM E"/>
    <property type="match status" value="1"/>
</dbReference>
<sequence>MSLNQIEALEKHSPNHRERVRSHIRSWVMTSPDTNPPFTPLPHEKVQIKPSTRVTLSLQTPSHYPARQQPPFSLTHPNGTCYLTNQRIIYLPDKPTDKFKSFAAPILNLHDSYPHNPMFGASYWTASAQPVQGGGIPIPATGVVELKLTFKEGGAYDFHQTYEKLRERLQQVVDVSRMNGNAAGSAAGAMHGVNVSNVTLEDLPAYSEESDGPLIPPTAAGQAIAQAQAQQQRSSAAQQHTRDSGVDVDEEDGRPQPKPTDNAFSPPDEPPPGYEEAQMSGLQDELDRRLHNEQQR</sequence>
<dbReference type="PANTHER" id="PTHR31606:SF1">
    <property type="entry name" value="WW DOMAIN BINDING PROTEIN 2, ISOFORM E"/>
    <property type="match status" value="1"/>
</dbReference>
<evidence type="ECO:0000256" key="1">
    <source>
        <dbReference type="SAM" id="MobiDB-lite"/>
    </source>
</evidence>
<feature type="region of interest" description="Disordered" evidence="1">
    <location>
        <begin position="206"/>
        <end position="296"/>
    </location>
</feature>
<gene>
    <name evidence="2" type="ORF">PRZ48_005658</name>
</gene>
<protein>
    <submittedName>
        <fullName evidence="2">Uncharacterized protein</fullName>
    </submittedName>
</protein>
<dbReference type="SUPFAM" id="SSF50729">
    <property type="entry name" value="PH domain-like"/>
    <property type="match status" value="1"/>
</dbReference>
<dbReference type="EMBL" id="JAXOVC010000004">
    <property type="protein sequence ID" value="KAK4502233.1"/>
    <property type="molecule type" value="Genomic_DNA"/>
</dbReference>
<accession>A0ABR0ELZ5</accession>
<reference evidence="2 3" key="1">
    <citation type="journal article" date="2023" name="G3 (Bethesda)">
        <title>A chromosome-level genome assembly of Zasmidium syzygii isolated from banana leaves.</title>
        <authorList>
            <person name="van Westerhoven A.C."/>
            <person name="Mehrabi R."/>
            <person name="Talebi R."/>
            <person name="Steentjes M.B.F."/>
            <person name="Corcolon B."/>
            <person name="Chong P.A."/>
            <person name="Kema G.H.J."/>
            <person name="Seidl M.F."/>
        </authorList>
    </citation>
    <scope>NUCLEOTIDE SEQUENCE [LARGE SCALE GENOMIC DNA]</scope>
    <source>
        <strain evidence="2 3">P124</strain>
    </source>
</reference>
<name>A0ABR0ELZ5_ZASCE</name>
<organism evidence="2 3">
    <name type="scientific">Zasmidium cellare</name>
    <name type="common">Wine cellar mold</name>
    <name type="synonym">Racodium cellare</name>
    <dbReference type="NCBI Taxonomy" id="395010"/>
    <lineage>
        <taxon>Eukaryota</taxon>
        <taxon>Fungi</taxon>
        <taxon>Dikarya</taxon>
        <taxon>Ascomycota</taxon>
        <taxon>Pezizomycotina</taxon>
        <taxon>Dothideomycetes</taxon>
        <taxon>Dothideomycetidae</taxon>
        <taxon>Mycosphaerellales</taxon>
        <taxon>Mycosphaerellaceae</taxon>
        <taxon>Zasmidium</taxon>
    </lineage>
</organism>
<evidence type="ECO:0000313" key="2">
    <source>
        <dbReference type="EMBL" id="KAK4502233.1"/>
    </source>
</evidence>